<evidence type="ECO:0000256" key="2">
    <source>
        <dbReference type="ARBA" id="ARBA00022454"/>
    </source>
</evidence>
<dbReference type="Gene3D" id="1.10.418.30">
    <property type="entry name" value="Ncd80 complex, Ncd80 subunit"/>
    <property type="match status" value="1"/>
</dbReference>
<keyword evidence="8 10" id="KW-0131">Cell cycle</keyword>
<evidence type="ECO:0000256" key="8">
    <source>
        <dbReference type="ARBA" id="ARBA00023306"/>
    </source>
</evidence>
<comment type="subcellular location">
    <subcellularLocation>
        <location evidence="10">Chromosome</location>
        <location evidence="10">Centromere</location>
        <location evidence="10">Kinetochore</location>
    </subcellularLocation>
    <subcellularLocation>
        <location evidence="10">Nucleus</location>
    </subcellularLocation>
</comment>
<feature type="coiled-coil region" evidence="11">
    <location>
        <begin position="378"/>
        <end position="443"/>
    </location>
</feature>
<comment type="caution">
    <text evidence="14">The sequence shown here is derived from an EMBL/GenBank/DDBJ whole genome shotgun (WGS) entry which is preliminary data.</text>
</comment>
<sequence>MDHRRRTLVSEGPLGNAMASSSLAPPSAMKKPAGRLGRPSMIPQLAGQRQSMMPGAAPLLSHSSSQDQLRRSTMAGKEALSGTRGDGGMYGRTPQSSRMVPGSVRRSSVFTSASGRQSMAPSGFAAPALQRELRPLRERAFQLSCQQNVQEYLISSRFSQPITPKLLSSPTLKEFMAVFRHLVADFTDASSWQKKFEEDALAIVKDLRYPTMEGIGKTAFTAPGSPSHWVHLLAMLNWLVELNKAHDRWADPEVITDPLLQSADILPPDHPLFEDRAFWDYAKTTYDQWYNENKEEFPEADMELEAVYDRLAQASVEEIEQLSTEVQKRAVELKQLQATEPPLKKLEEEYLQLMSDKTKFIAFIDLHKQKSEKLRVNNERGKARIGEYDEQLQGLRAELARIEEAVAAQNMSPDEVQRMNHERETLTRNLDDLRVKISEASSQAYDAEMQLTKSMDRFDVLVSDYTNIAHQIGTIPLLADGPGFALGPDGVDYNVDIDLGVEDVNELISEGKKLRSVIWPGLQAFGEKFRAETMELDNQKIVLEDELDRKMHEVEAMRDEAETRHAKYTMLNDKAEDAKQAFQRESAVIKEKELKLENEVQTMREENERGSYSYQTALEEKRIQYGELRHKTTQLQDAMIQELTRHIDVIIKAKEHTANSLKGLRSFAESH</sequence>
<gene>
    <name evidence="14" type="ORF">DB88DRAFT_481599</name>
</gene>
<evidence type="ECO:0000313" key="14">
    <source>
        <dbReference type="EMBL" id="KAK1926372.1"/>
    </source>
</evidence>
<organism evidence="14 15">
    <name type="scientific">Papiliotrema laurentii</name>
    <name type="common">Cryptococcus laurentii</name>
    <dbReference type="NCBI Taxonomy" id="5418"/>
    <lineage>
        <taxon>Eukaryota</taxon>
        <taxon>Fungi</taxon>
        <taxon>Dikarya</taxon>
        <taxon>Basidiomycota</taxon>
        <taxon>Agaricomycotina</taxon>
        <taxon>Tremellomycetes</taxon>
        <taxon>Tremellales</taxon>
        <taxon>Rhynchogastremaceae</taxon>
        <taxon>Papiliotrema</taxon>
    </lineage>
</organism>
<dbReference type="Proteomes" id="UP001182556">
    <property type="component" value="Unassembled WGS sequence"/>
</dbReference>
<evidence type="ECO:0000256" key="10">
    <source>
        <dbReference type="RuleBase" id="RU368072"/>
    </source>
</evidence>
<evidence type="ECO:0000256" key="6">
    <source>
        <dbReference type="ARBA" id="ARBA00023054"/>
    </source>
</evidence>
<evidence type="ECO:0000256" key="3">
    <source>
        <dbReference type="ARBA" id="ARBA00022618"/>
    </source>
</evidence>
<comment type="similarity">
    <text evidence="1 10">Belongs to the NDC80/HEC1 family.</text>
</comment>
<dbReference type="InterPro" id="IPR038273">
    <property type="entry name" value="Ndc80_sf"/>
</dbReference>
<keyword evidence="4 10" id="KW-0498">Mitosis</keyword>
<accession>A0AAD9FUB3</accession>
<evidence type="ECO:0000256" key="7">
    <source>
        <dbReference type="ARBA" id="ARBA00023242"/>
    </source>
</evidence>
<dbReference type="Gene3D" id="1.10.287.1490">
    <property type="match status" value="1"/>
</dbReference>
<evidence type="ECO:0000256" key="4">
    <source>
        <dbReference type="ARBA" id="ARBA00022776"/>
    </source>
</evidence>
<feature type="region of interest" description="Disordered" evidence="12">
    <location>
        <begin position="59"/>
        <end position="104"/>
    </location>
</feature>
<dbReference type="GO" id="GO:0031262">
    <property type="term" value="C:Ndc80 complex"/>
    <property type="evidence" value="ECO:0007669"/>
    <property type="project" value="UniProtKB-UniRule"/>
</dbReference>
<keyword evidence="3 10" id="KW-0132">Cell division</keyword>
<evidence type="ECO:0000256" key="12">
    <source>
        <dbReference type="SAM" id="MobiDB-lite"/>
    </source>
</evidence>
<keyword evidence="15" id="KW-1185">Reference proteome</keyword>
<feature type="region of interest" description="Disordered" evidence="12">
    <location>
        <begin position="1"/>
        <end position="41"/>
    </location>
</feature>
<keyword evidence="6 11" id="KW-0175">Coiled coil</keyword>
<keyword evidence="7 10" id="KW-0539">Nucleus</keyword>
<proteinExistence type="inferred from homology"/>
<name>A0AAD9FUB3_PAPLA</name>
<evidence type="ECO:0000313" key="15">
    <source>
        <dbReference type="Proteomes" id="UP001182556"/>
    </source>
</evidence>
<keyword evidence="9 10" id="KW-0137">Centromere</keyword>
<keyword evidence="5 10" id="KW-0995">Kinetochore</keyword>
<dbReference type="Pfam" id="PF03801">
    <property type="entry name" value="Ndc80_HEC"/>
    <property type="match status" value="1"/>
</dbReference>
<dbReference type="PANTHER" id="PTHR10643:SF2">
    <property type="entry name" value="KINETOCHORE PROTEIN NDC80 HOMOLOG"/>
    <property type="match status" value="1"/>
</dbReference>
<evidence type="ECO:0000256" key="9">
    <source>
        <dbReference type="ARBA" id="ARBA00023328"/>
    </source>
</evidence>
<reference evidence="14" key="1">
    <citation type="submission" date="2023-02" db="EMBL/GenBank/DDBJ databases">
        <title>Identification and recombinant expression of a fungal hydrolase from Papiliotrema laurentii that hydrolyzes apple cutin and clears colloidal polyester polyurethane.</title>
        <authorList>
            <consortium name="DOE Joint Genome Institute"/>
            <person name="Roman V.A."/>
            <person name="Bojanowski C."/>
            <person name="Crable B.R."/>
            <person name="Wagner D.N."/>
            <person name="Hung C.S."/>
            <person name="Nadeau L.J."/>
            <person name="Schratz L."/>
            <person name="Haridas S."/>
            <person name="Pangilinan J."/>
            <person name="Lipzen A."/>
            <person name="Na H."/>
            <person name="Yan M."/>
            <person name="Ng V."/>
            <person name="Grigoriev I.V."/>
            <person name="Spatafora J.W."/>
            <person name="Barlow D."/>
            <person name="Biffinger J."/>
            <person name="Kelley-Loughnane N."/>
            <person name="Varaljay V.A."/>
            <person name="Crookes-Goodson W.J."/>
        </authorList>
    </citation>
    <scope>NUCLEOTIDE SEQUENCE</scope>
    <source>
        <strain evidence="14">5307AH</strain>
    </source>
</reference>
<dbReference type="InterPro" id="IPR005550">
    <property type="entry name" value="Kinetochore_Ndc80"/>
</dbReference>
<evidence type="ECO:0000256" key="11">
    <source>
        <dbReference type="SAM" id="Coils"/>
    </source>
</evidence>
<feature type="compositionally biased region" description="Low complexity" evidence="12">
    <location>
        <begin position="17"/>
        <end position="31"/>
    </location>
</feature>
<dbReference type="EMBL" id="JAODAN010000002">
    <property type="protein sequence ID" value="KAK1926372.1"/>
    <property type="molecule type" value="Genomic_DNA"/>
</dbReference>
<dbReference type="InterPro" id="IPR055260">
    <property type="entry name" value="Ndc80_CH"/>
</dbReference>
<evidence type="ECO:0000259" key="13">
    <source>
        <dbReference type="Pfam" id="PF03801"/>
    </source>
</evidence>
<evidence type="ECO:0000256" key="1">
    <source>
        <dbReference type="ARBA" id="ARBA00007050"/>
    </source>
</evidence>
<dbReference type="PANTHER" id="PTHR10643">
    <property type="entry name" value="KINETOCHORE PROTEIN NDC80"/>
    <property type="match status" value="1"/>
</dbReference>
<comment type="function">
    <text evidence="10">Acts as a component of the essential kinetochore-associated NDC80 complex, which is required for chromosome segregation and spindle checkpoint activity.</text>
</comment>
<feature type="coiled-coil region" evidence="11">
    <location>
        <begin position="540"/>
        <end position="609"/>
    </location>
</feature>
<evidence type="ECO:0000256" key="5">
    <source>
        <dbReference type="ARBA" id="ARBA00022838"/>
    </source>
</evidence>
<dbReference type="AlphaFoldDB" id="A0AAD9FUB3"/>
<dbReference type="GO" id="GO:0051301">
    <property type="term" value="P:cell division"/>
    <property type="evidence" value="ECO:0007669"/>
    <property type="project" value="UniProtKB-UniRule"/>
</dbReference>
<dbReference type="GO" id="GO:0051315">
    <property type="term" value="P:attachment of mitotic spindle microtubules to kinetochore"/>
    <property type="evidence" value="ECO:0007669"/>
    <property type="project" value="UniProtKB-UniRule"/>
</dbReference>
<keyword evidence="2 10" id="KW-0158">Chromosome</keyword>
<dbReference type="GO" id="GO:0005634">
    <property type="term" value="C:nucleus"/>
    <property type="evidence" value="ECO:0007669"/>
    <property type="project" value="UniProtKB-SubCell"/>
</dbReference>
<feature type="domain" description="Kinetochore protein Ndc80 CH" evidence="13">
    <location>
        <begin position="105"/>
        <end position="247"/>
    </location>
</feature>
<comment type="subunit">
    <text evidence="10">Component of the NDC80 complex.</text>
</comment>
<protein>
    <recommendedName>
        <fullName evidence="10">Kinetochore protein NDC80</fullName>
    </recommendedName>
</protein>